<accession>A0ABS8RQF7</accession>
<evidence type="ECO:0000313" key="1">
    <source>
        <dbReference type="EMBL" id="MCD7449052.1"/>
    </source>
</evidence>
<name>A0ABS8RQF7_DATST</name>
<protein>
    <submittedName>
        <fullName evidence="1">Uncharacterized protein</fullName>
    </submittedName>
</protein>
<dbReference type="EMBL" id="JACEIK010000081">
    <property type="protein sequence ID" value="MCD7449052.1"/>
    <property type="molecule type" value="Genomic_DNA"/>
</dbReference>
<proteinExistence type="predicted"/>
<comment type="caution">
    <text evidence="1">The sequence shown here is derived from an EMBL/GenBank/DDBJ whole genome shotgun (WGS) entry which is preliminary data.</text>
</comment>
<dbReference type="Proteomes" id="UP000823775">
    <property type="component" value="Unassembled WGS sequence"/>
</dbReference>
<dbReference type="PANTHER" id="PTHR16166:SF143">
    <property type="entry name" value="PROTEIN SORTING-ASSOCIATED PROTEIN, PUTATIVE (DUF1162)-RELATED"/>
    <property type="match status" value="1"/>
</dbReference>
<keyword evidence="2" id="KW-1185">Reference proteome</keyword>
<gene>
    <name evidence="1" type="ORF">HAX54_048746</name>
</gene>
<reference evidence="1 2" key="1">
    <citation type="journal article" date="2021" name="BMC Genomics">
        <title>Datura genome reveals duplications of psychoactive alkaloid biosynthetic genes and high mutation rate following tissue culture.</title>
        <authorList>
            <person name="Rajewski A."/>
            <person name="Carter-House D."/>
            <person name="Stajich J."/>
            <person name="Litt A."/>
        </authorList>
    </citation>
    <scope>NUCLEOTIDE SEQUENCE [LARGE SCALE GENOMIC DNA]</scope>
    <source>
        <strain evidence="1">AR-01</strain>
    </source>
</reference>
<sequence>MLVNSDGGKPKIHQPSLSFQLDMSRLKQDATLSVKASVQPLHITCDLECFKNIMGLSSLLEHACSLQERILSSINRIQNMNARLRTKIEHVLSNRKTVTWNVHLLGITILVPGGEANSDMPKMVLEAGELTFGSKGDRDTLLASPHCTSNVVLGCQFQDLYDHFEINISDLEVKLLTSNSSRTVPLLEKLSTNINLTLCIIPDESELKNYEDGLPLVHLNLKNSSLSLDAFLNLGFDP</sequence>
<dbReference type="InterPro" id="IPR026847">
    <property type="entry name" value="VPS13"/>
</dbReference>
<dbReference type="PANTHER" id="PTHR16166">
    <property type="entry name" value="VACUOLAR PROTEIN SORTING-ASSOCIATED PROTEIN VPS13"/>
    <property type="match status" value="1"/>
</dbReference>
<evidence type="ECO:0000313" key="2">
    <source>
        <dbReference type="Proteomes" id="UP000823775"/>
    </source>
</evidence>
<organism evidence="1 2">
    <name type="scientific">Datura stramonium</name>
    <name type="common">Jimsonweed</name>
    <name type="synonym">Common thornapple</name>
    <dbReference type="NCBI Taxonomy" id="4076"/>
    <lineage>
        <taxon>Eukaryota</taxon>
        <taxon>Viridiplantae</taxon>
        <taxon>Streptophyta</taxon>
        <taxon>Embryophyta</taxon>
        <taxon>Tracheophyta</taxon>
        <taxon>Spermatophyta</taxon>
        <taxon>Magnoliopsida</taxon>
        <taxon>eudicotyledons</taxon>
        <taxon>Gunneridae</taxon>
        <taxon>Pentapetalae</taxon>
        <taxon>asterids</taxon>
        <taxon>lamiids</taxon>
        <taxon>Solanales</taxon>
        <taxon>Solanaceae</taxon>
        <taxon>Solanoideae</taxon>
        <taxon>Datureae</taxon>
        <taxon>Datura</taxon>
    </lineage>
</organism>